<dbReference type="GO" id="GO:0016020">
    <property type="term" value="C:membrane"/>
    <property type="evidence" value="ECO:0007669"/>
    <property type="project" value="InterPro"/>
</dbReference>
<evidence type="ECO:0000256" key="2">
    <source>
        <dbReference type="ARBA" id="ARBA00022989"/>
    </source>
</evidence>
<dbReference type="KEGG" id="mmag:MMAD_16660"/>
<dbReference type="Gene3D" id="3.30.450.20">
    <property type="entry name" value="PAS domain"/>
    <property type="match status" value="1"/>
</dbReference>
<evidence type="ECO:0000256" key="3">
    <source>
        <dbReference type="SAM" id="Coils"/>
    </source>
</evidence>
<dbReference type="SUPFAM" id="SSF55073">
    <property type="entry name" value="Nucleotide cyclase"/>
    <property type="match status" value="1"/>
</dbReference>
<protein>
    <submittedName>
        <fullName evidence="8">Adenylate/guanylate cyclase domain-containing protein</fullName>
    </submittedName>
</protein>
<dbReference type="PANTHER" id="PTHR45655:SF13">
    <property type="entry name" value="SOLUBLE GUANYLATE CYCLASE GCY-32-RELATED"/>
    <property type="match status" value="1"/>
</dbReference>
<dbReference type="GO" id="GO:0009190">
    <property type="term" value="P:cyclic nucleotide biosynthetic process"/>
    <property type="evidence" value="ECO:0007669"/>
    <property type="project" value="InterPro"/>
</dbReference>
<keyword evidence="1 5" id="KW-0812">Transmembrane</keyword>
<organism evidence="8 9">
    <name type="scientific">Mycolicibacterium madagascariense</name>
    <dbReference type="NCBI Taxonomy" id="212765"/>
    <lineage>
        <taxon>Bacteria</taxon>
        <taxon>Bacillati</taxon>
        <taxon>Actinomycetota</taxon>
        <taxon>Actinomycetes</taxon>
        <taxon>Mycobacteriales</taxon>
        <taxon>Mycobacteriaceae</taxon>
        <taxon>Mycolicibacterium</taxon>
    </lineage>
</organism>
<sequence length="750" mass="81975">MKTVDIPLVRLRCVAMTMVSHDPPGSVSDSMLREPPAQPEPPTRRRRLRVSIQSKLLVMLLATSVLSSAVVGVIGYESGRSSLRASVFDRLTEIRQSQTRQLEGGISDLENSLVVYSRGTTATEAVEAFTVGFDDLSSATISPAQQQALDDYYTKRFAKDKKEQTGEDFDVTGLVPTTPAARYLQAHYTAPFGYLDQPEVDWDAVIANDDAHDGSSWSAANAAYNGFFRELVTRFKYEDALLLDTRGNVIYTAYKGVDLGTNILTGPYKGSDLNGAFQRAIDAGSKDYVGVTDFGEYRPSTEPTAWFVAPVGPPGQVKGVMALQFPVSKINEMMTMGGHWKDAGMGDTGETIIVGPDDLMRSNTRLFIENPEEYRREVVEAGTPPDIADDAIRQHGTTLVQPVATQSAKYAEQGQQGTLIADDYLGNESLQAYAPVHIPGLRWGVVAKIDTSEAFAPVTAFTKQLVVSTVLIILAVSVAALLLARLFVRPIRRLEAGAEQVSTGVYGTTIPVETRDEFGDLTVAFNEMSRNLAIKEDLLEEHRREIDRMMASMMPETVMTRYRDGEETIASDHQDVTVIFAQVAGLDDVSADLTSEESLLIVNKLVHQFDLAAQRLGIERVRSLRNGYLATCGLNVPRIDQVRRTVDFALEMHRIVVRFNGTDGTSLELKAAIHSGTVSSGLVGRASPVYDIWGETVDLVYRVQAETPDAGVFVTSTVHDAMDDSASFTEADPITVAGHPQPTWRLAVSS</sequence>
<keyword evidence="2 5" id="KW-1133">Transmembrane helix</keyword>
<name>A0A7I7XEE4_9MYCO</name>
<dbReference type="Gene3D" id="1.10.8.500">
    <property type="entry name" value="HAMP domain in histidine kinase"/>
    <property type="match status" value="1"/>
</dbReference>
<evidence type="ECO:0000259" key="7">
    <source>
        <dbReference type="PROSITE" id="PS50885"/>
    </source>
</evidence>
<feature type="domain" description="Guanylate cyclase" evidence="6">
    <location>
        <begin position="577"/>
        <end position="704"/>
    </location>
</feature>
<dbReference type="CDD" id="cd06225">
    <property type="entry name" value="HAMP"/>
    <property type="match status" value="1"/>
</dbReference>
<dbReference type="Proteomes" id="UP000466517">
    <property type="component" value="Chromosome"/>
</dbReference>
<dbReference type="PROSITE" id="PS50885">
    <property type="entry name" value="HAMP"/>
    <property type="match status" value="1"/>
</dbReference>
<evidence type="ECO:0000259" key="6">
    <source>
        <dbReference type="PROSITE" id="PS50125"/>
    </source>
</evidence>
<dbReference type="EMBL" id="AP022610">
    <property type="protein sequence ID" value="BBZ27371.1"/>
    <property type="molecule type" value="Genomic_DNA"/>
</dbReference>
<feature type="domain" description="HAMP" evidence="7">
    <location>
        <begin position="485"/>
        <end position="537"/>
    </location>
</feature>
<dbReference type="AlphaFoldDB" id="A0A7I7XEE4"/>
<feature type="coiled-coil region" evidence="3">
    <location>
        <begin position="525"/>
        <end position="552"/>
    </location>
</feature>
<dbReference type="InterPro" id="IPR029787">
    <property type="entry name" value="Nucleotide_cyclase"/>
</dbReference>
<dbReference type="Pfam" id="PF00211">
    <property type="entry name" value="Guanylate_cyc"/>
    <property type="match status" value="1"/>
</dbReference>
<keyword evidence="5" id="KW-0472">Membrane</keyword>
<dbReference type="InterPro" id="IPR003660">
    <property type="entry name" value="HAMP_dom"/>
</dbReference>
<feature type="region of interest" description="Disordered" evidence="4">
    <location>
        <begin position="22"/>
        <end position="46"/>
    </location>
</feature>
<feature type="transmembrane region" description="Helical" evidence="5">
    <location>
        <begin position="56"/>
        <end position="76"/>
    </location>
</feature>
<dbReference type="CDD" id="cd07302">
    <property type="entry name" value="CHD"/>
    <property type="match status" value="1"/>
</dbReference>
<dbReference type="Pfam" id="PF00672">
    <property type="entry name" value="HAMP"/>
    <property type="match status" value="1"/>
</dbReference>
<evidence type="ECO:0000256" key="1">
    <source>
        <dbReference type="ARBA" id="ARBA00022692"/>
    </source>
</evidence>
<dbReference type="GO" id="GO:0035556">
    <property type="term" value="P:intracellular signal transduction"/>
    <property type="evidence" value="ECO:0007669"/>
    <property type="project" value="InterPro"/>
</dbReference>
<feature type="transmembrane region" description="Helical" evidence="5">
    <location>
        <begin position="465"/>
        <end position="488"/>
    </location>
</feature>
<gene>
    <name evidence="8" type="ORF">MMAD_16660</name>
</gene>
<proteinExistence type="predicted"/>
<dbReference type="InterPro" id="IPR001054">
    <property type="entry name" value="A/G_cyclase"/>
</dbReference>
<evidence type="ECO:0000256" key="5">
    <source>
        <dbReference type="SAM" id="Phobius"/>
    </source>
</evidence>
<evidence type="ECO:0000256" key="4">
    <source>
        <dbReference type="SAM" id="MobiDB-lite"/>
    </source>
</evidence>
<dbReference type="SUPFAM" id="SSF158472">
    <property type="entry name" value="HAMP domain-like"/>
    <property type="match status" value="1"/>
</dbReference>
<dbReference type="PROSITE" id="PS50125">
    <property type="entry name" value="GUANYLATE_CYCLASE_2"/>
    <property type="match status" value="1"/>
</dbReference>
<dbReference type="PANTHER" id="PTHR45655">
    <property type="entry name" value="GUANYLATE CYCLASE SOLUBLE SUBUNIT BETA-2"/>
    <property type="match status" value="1"/>
</dbReference>
<keyword evidence="9" id="KW-1185">Reference proteome</keyword>
<keyword evidence="3" id="KW-0175">Coiled coil</keyword>
<dbReference type="SMART" id="SM00044">
    <property type="entry name" value="CYCc"/>
    <property type="match status" value="1"/>
</dbReference>
<evidence type="ECO:0000313" key="9">
    <source>
        <dbReference type="Proteomes" id="UP000466517"/>
    </source>
</evidence>
<evidence type="ECO:0000313" key="8">
    <source>
        <dbReference type="EMBL" id="BBZ27371.1"/>
    </source>
</evidence>
<dbReference type="SMART" id="SM00304">
    <property type="entry name" value="HAMP"/>
    <property type="match status" value="1"/>
</dbReference>
<dbReference type="Gene3D" id="3.30.70.1230">
    <property type="entry name" value="Nucleotide cyclase"/>
    <property type="match status" value="1"/>
</dbReference>
<accession>A0A7I7XEE4</accession>
<dbReference type="GO" id="GO:0004016">
    <property type="term" value="F:adenylate cyclase activity"/>
    <property type="evidence" value="ECO:0007669"/>
    <property type="project" value="UniProtKB-ARBA"/>
</dbReference>
<reference evidence="8 9" key="1">
    <citation type="journal article" date="2019" name="Emerg. Microbes Infect.">
        <title>Comprehensive subspecies identification of 175 nontuberculous mycobacteria species based on 7547 genomic profiles.</title>
        <authorList>
            <person name="Matsumoto Y."/>
            <person name="Kinjo T."/>
            <person name="Motooka D."/>
            <person name="Nabeya D."/>
            <person name="Jung N."/>
            <person name="Uechi K."/>
            <person name="Horii T."/>
            <person name="Iida T."/>
            <person name="Fujita J."/>
            <person name="Nakamura S."/>
        </authorList>
    </citation>
    <scope>NUCLEOTIDE SEQUENCE [LARGE SCALE GENOMIC DNA]</scope>
    <source>
        <strain evidence="8 9">JCM 13574</strain>
    </source>
</reference>